<reference evidence="10" key="1">
    <citation type="submission" date="2024-06" db="EMBL/GenBank/DDBJ databases">
        <title>The genome sequences of Kitasatospora sp. strain HUAS MG31.</title>
        <authorList>
            <person name="Mo P."/>
        </authorList>
    </citation>
    <scope>NUCLEOTIDE SEQUENCE</scope>
    <source>
        <strain evidence="10">HUAS MG31</strain>
    </source>
</reference>
<accession>A0AAU8K2L2</accession>
<dbReference type="GO" id="GO:0050661">
    <property type="term" value="F:NADP binding"/>
    <property type="evidence" value="ECO:0007669"/>
    <property type="project" value="InterPro"/>
</dbReference>
<proteinExistence type="inferred from homology"/>
<sequence>MASRTKHQRPSPTSPPAVPHVRVAVVGSGFGGLGAGVRLRRAGITDFVILERAGAVGGTWRDNSYPGCACDVPSHLYSFSFAPNPDWPRSFSGQPDIRAYLEKVTDTFGLRPHLRFGAEVTELRWEEEHARWRVSTAAGTWTADAVVSAAGPLADPQIPDLPGLADFPGKVFHSSRWDHDYDLTGRRVAVVGTGASAAQIIPAIQPRVGRLTVFQRTPAWVLPRRDREITGLEKWLHGALPPTGALRRGALFALREIQVDAFVRRPGLLKVIQRIAEKHIARGVADPALRARLTPDYRIGCKRILLSNTYYPALAAPNSEVVASGLREVRGSTLVAADGSEHEVDAIVFGTGFHVTDMPIAQRVFGIGGRSLAEEWKDGMEALRGSTVHGFPNLFFVIGPNTGLGNSSMILMIESQLNYLIDALTALDSVGATALQPTARAQRHWNLELQHRMERTVWTTGGCRSWYLDSAGRNTVLWPGSTSSFRRATRRVDLAEYELIKRPAPVAEEVVPA</sequence>
<evidence type="ECO:0000256" key="7">
    <source>
        <dbReference type="ARBA" id="ARBA00023033"/>
    </source>
</evidence>
<evidence type="ECO:0000313" key="10">
    <source>
        <dbReference type="EMBL" id="XCM82280.1"/>
    </source>
</evidence>
<evidence type="ECO:0000256" key="8">
    <source>
        <dbReference type="ARBA" id="ARBA00057341"/>
    </source>
</evidence>
<organism evidence="10">
    <name type="scientific">Kitasatospora camelliae</name>
    <dbReference type="NCBI Taxonomy" id="3156397"/>
    <lineage>
        <taxon>Bacteria</taxon>
        <taxon>Bacillati</taxon>
        <taxon>Actinomycetota</taxon>
        <taxon>Actinomycetes</taxon>
        <taxon>Kitasatosporales</taxon>
        <taxon>Streptomycetaceae</taxon>
        <taxon>Kitasatospora</taxon>
    </lineage>
</organism>
<keyword evidence="3" id="KW-0285">Flavoprotein</keyword>
<name>A0AAU8K2L2_9ACTN</name>
<dbReference type="GO" id="GO:0050660">
    <property type="term" value="F:flavin adenine dinucleotide binding"/>
    <property type="evidence" value="ECO:0007669"/>
    <property type="project" value="InterPro"/>
</dbReference>
<dbReference type="KEGG" id="kcm:ABWK59_26900"/>
<evidence type="ECO:0000256" key="5">
    <source>
        <dbReference type="ARBA" id="ARBA00022857"/>
    </source>
</evidence>
<keyword evidence="7" id="KW-0503">Monooxygenase</keyword>
<dbReference type="RefSeq" id="WP_354643210.1">
    <property type="nucleotide sequence ID" value="NZ_CP159872.1"/>
</dbReference>
<evidence type="ECO:0000256" key="9">
    <source>
        <dbReference type="ARBA" id="ARBA00074115"/>
    </source>
</evidence>
<dbReference type="GO" id="GO:0004499">
    <property type="term" value="F:N,N-dimethylaniline monooxygenase activity"/>
    <property type="evidence" value="ECO:0007669"/>
    <property type="project" value="InterPro"/>
</dbReference>
<dbReference type="Gene3D" id="3.50.50.60">
    <property type="entry name" value="FAD/NAD(P)-binding domain"/>
    <property type="match status" value="2"/>
</dbReference>
<evidence type="ECO:0000256" key="2">
    <source>
        <dbReference type="ARBA" id="ARBA00010139"/>
    </source>
</evidence>
<evidence type="ECO:0000256" key="1">
    <source>
        <dbReference type="ARBA" id="ARBA00001974"/>
    </source>
</evidence>
<dbReference type="InterPro" id="IPR051209">
    <property type="entry name" value="FAD-bind_Monooxygenase_sf"/>
</dbReference>
<comment type="cofactor">
    <cofactor evidence="1">
        <name>FAD</name>
        <dbReference type="ChEBI" id="CHEBI:57692"/>
    </cofactor>
</comment>
<dbReference type="EMBL" id="CP159872">
    <property type="protein sequence ID" value="XCM82280.1"/>
    <property type="molecule type" value="Genomic_DNA"/>
</dbReference>
<evidence type="ECO:0000256" key="4">
    <source>
        <dbReference type="ARBA" id="ARBA00022827"/>
    </source>
</evidence>
<dbReference type="Pfam" id="PF00743">
    <property type="entry name" value="FMO-like"/>
    <property type="match status" value="1"/>
</dbReference>
<dbReference type="InterPro" id="IPR020946">
    <property type="entry name" value="Flavin_mOase-like"/>
</dbReference>
<dbReference type="SUPFAM" id="SSF51905">
    <property type="entry name" value="FAD/NAD(P)-binding domain"/>
    <property type="match status" value="2"/>
</dbReference>
<evidence type="ECO:0000256" key="3">
    <source>
        <dbReference type="ARBA" id="ARBA00022630"/>
    </source>
</evidence>
<comment type="function">
    <text evidence="8">Catalyzes a Baeyer-Villiger oxidation reaction, i.e. the insertion of an oxygen atom into a carbon-carbon bond adjacent to a carbonyl, which converts ketones to esters or lactones using NADPH and/or NADH as an electron donor. Thus, can convert bicyclo[3.2.0]hept-2-en-6-one into the oxidative lactone products 2-oxabicyclo[3.3.0]oct-6-en-3-one and 3-oxabicyclo[3.3.0]oct-6-en-2-one. Is also able to catalyze the sulfoxidation of methyl phenyl sulfide (thioanisole).</text>
</comment>
<dbReference type="FunFam" id="3.50.50.60:FF:000214">
    <property type="entry name" value="PROBABLE MONOOXYGENASE"/>
    <property type="match status" value="1"/>
</dbReference>
<evidence type="ECO:0000256" key="6">
    <source>
        <dbReference type="ARBA" id="ARBA00023002"/>
    </source>
</evidence>
<comment type="similarity">
    <text evidence="2">Belongs to the FAD-binding monooxygenase family.</text>
</comment>
<dbReference type="AlphaFoldDB" id="A0AAU8K2L2"/>
<protein>
    <recommendedName>
        <fullName evidence="9">Baeyer-Villiger monooxygenase</fullName>
    </recommendedName>
</protein>
<gene>
    <name evidence="10" type="ORF">ABWK59_26900</name>
</gene>
<keyword evidence="6 10" id="KW-0560">Oxidoreductase</keyword>
<dbReference type="InterPro" id="IPR036188">
    <property type="entry name" value="FAD/NAD-bd_sf"/>
</dbReference>
<dbReference type="PANTHER" id="PTHR42877:SF4">
    <property type="entry name" value="FAD_NAD(P)-BINDING DOMAIN-CONTAINING PROTEIN-RELATED"/>
    <property type="match status" value="1"/>
</dbReference>
<keyword evidence="4" id="KW-0274">FAD</keyword>
<dbReference type="PANTHER" id="PTHR42877">
    <property type="entry name" value="L-ORNITHINE N(5)-MONOOXYGENASE-RELATED"/>
    <property type="match status" value="1"/>
</dbReference>
<keyword evidence="5" id="KW-0521">NADP</keyword>
<dbReference type="FunFam" id="3.50.50.60:FF:000266">
    <property type="entry name" value="Baeyer-Villiger monooxygenase"/>
    <property type="match status" value="1"/>
</dbReference>